<dbReference type="PANTHER" id="PTHR33266:SF1">
    <property type="entry name" value="F-BOX DOMAIN-CONTAINING PROTEIN"/>
    <property type="match status" value="1"/>
</dbReference>
<keyword evidence="2" id="KW-1185">Reference proteome</keyword>
<proteinExistence type="predicted"/>
<evidence type="ECO:0000313" key="1">
    <source>
        <dbReference type="EMBL" id="PLW55152.1"/>
    </source>
</evidence>
<gene>
    <name evidence="1" type="ORF">PCANC_05307</name>
</gene>
<dbReference type="STRING" id="200324.A0A2N5VYY7"/>
<dbReference type="AlphaFoldDB" id="A0A2N5VYY7"/>
<dbReference type="Proteomes" id="UP000235388">
    <property type="component" value="Unassembled WGS sequence"/>
</dbReference>
<name>A0A2N5VYY7_9BASI</name>
<sequence>MEEALNHSTLRKEDHADVPNGARLAALQNHKEAANNPVPAKKSKVISLEEDILQAGYRARYERSDVIIDPIFTNLREWAGEWSSSKFKAPYTSIIGPTMIGKTQALMQLASDFCVVYICLRPDDSTGQYPSHLGLAEAINPLEADNLREHYRRLLGVIFETVAEFFSRHNVLKMKEKDTLQPFSQRLSSLFGFTSSKKGWICQKTQ</sequence>
<protein>
    <submittedName>
        <fullName evidence="1">Uncharacterized protein</fullName>
    </submittedName>
</protein>
<evidence type="ECO:0000313" key="2">
    <source>
        <dbReference type="Proteomes" id="UP000235388"/>
    </source>
</evidence>
<organism evidence="1 2">
    <name type="scientific">Puccinia coronata f. sp. avenae</name>
    <dbReference type="NCBI Taxonomy" id="200324"/>
    <lineage>
        <taxon>Eukaryota</taxon>
        <taxon>Fungi</taxon>
        <taxon>Dikarya</taxon>
        <taxon>Basidiomycota</taxon>
        <taxon>Pucciniomycotina</taxon>
        <taxon>Pucciniomycetes</taxon>
        <taxon>Pucciniales</taxon>
        <taxon>Pucciniaceae</taxon>
        <taxon>Puccinia</taxon>
    </lineage>
</organism>
<dbReference type="PANTHER" id="PTHR33266">
    <property type="entry name" value="CHROMOSOME 15, WHOLE GENOME SHOTGUN SEQUENCE"/>
    <property type="match status" value="1"/>
</dbReference>
<comment type="caution">
    <text evidence="1">The sequence shown here is derived from an EMBL/GenBank/DDBJ whole genome shotgun (WGS) entry which is preliminary data.</text>
</comment>
<accession>A0A2N5VYY7</accession>
<dbReference type="OrthoDB" id="2551959at2759"/>
<dbReference type="EMBL" id="PGCJ01000036">
    <property type="protein sequence ID" value="PLW55152.1"/>
    <property type="molecule type" value="Genomic_DNA"/>
</dbReference>
<reference evidence="1 2" key="1">
    <citation type="submission" date="2017-11" db="EMBL/GenBank/DDBJ databases">
        <title>De novo assembly and phasing of dikaryotic genomes from two isolates of Puccinia coronata f. sp. avenae, the causal agent of oat crown rust.</title>
        <authorList>
            <person name="Miller M.E."/>
            <person name="Zhang Y."/>
            <person name="Omidvar V."/>
            <person name="Sperschneider J."/>
            <person name="Schwessinger B."/>
            <person name="Raley C."/>
            <person name="Palmer J.M."/>
            <person name="Garnica D."/>
            <person name="Upadhyaya N."/>
            <person name="Rathjen J."/>
            <person name="Taylor J.M."/>
            <person name="Park R.F."/>
            <person name="Dodds P.N."/>
            <person name="Hirsch C.D."/>
            <person name="Kianian S.F."/>
            <person name="Figueroa M."/>
        </authorList>
    </citation>
    <scope>NUCLEOTIDE SEQUENCE [LARGE SCALE GENOMIC DNA]</scope>
    <source>
        <strain evidence="1">12NC29</strain>
    </source>
</reference>